<evidence type="ECO:0000313" key="7">
    <source>
        <dbReference type="EMBL" id="CAI0406440.1"/>
    </source>
</evidence>
<dbReference type="Pfam" id="PF00166">
    <property type="entry name" value="Cpn10"/>
    <property type="match status" value="1"/>
</dbReference>
<dbReference type="GO" id="GO:0051082">
    <property type="term" value="F:unfolded protein binding"/>
    <property type="evidence" value="ECO:0007669"/>
    <property type="project" value="TreeGrafter"/>
</dbReference>
<evidence type="ECO:0000256" key="3">
    <source>
        <dbReference type="ARBA" id="ARBA00031971"/>
    </source>
</evidence>
<accession>A0AAV0JBW4</accession>
<keyword evidence="8" id="KW-1185">Reference proteome</keyword>
<dbReference type="PANTHER" id="PTHR10772">
    <property type="entry name" value="10 KDA HEAT SHOCK PROTEIN"/>
    <property type="match status" value="1"/>
</dbReference>
<reference evidence="7" key="1">
    <citation type="submission" date="2022-08" db="EMBL/GenBank/DDBJ databases">
        <authorList>
            <person name="Gutierrez-Valencia J."/>
        </authorList>
    </citation>
    <scope>NUCLEOTIDE SEQUENCE</scope>
</reference>
<comment type="similarity">
    <text evidence="1 6">Belongs to the GroES chaperonin family.</text>
</comment>
<dbReference type="InterPro" id="IPR018369">
    <property type="entry name" value="Chaprnonin_Cpn10_CS"/>
</dbReference>
<dbReference type="NCBIfam" id="NF001531">
    <property type="entry name" value="PRK00364.2-2"/>
    <property type="match status" value="1"/>
</dbReference>
<dbReference type="Gene3D" id="2.30.33.40">
    <property type="entry name" value="GroES chaperonin"/>
    <property type="match status" value="1"/>
</dbReference>
<dbReference type="PANTHER" id="PTHR10772:SF63">
    <property type="entry name" value="20 KDA CHAPERONIN, CHLOROPLASTIC"/>
    <property type="match status" value="1"/>
</dbReference>
<dbReference type="GO" id="GO:0005739">
    <property type="term" value="C:mitochondrion"/>
    <property type="evidence" value="ECO:0007669"/>
    <property type="project" value="TreeGrafter"/>
</dbReference>
<evidence type="ECO:0000256" key="4">
    <source>
        <dbReference type="ARBA" id="ARBA00073031"/>
    </source>
</evidence>
<evidence type="ECO:0000256" key="1">
    <source>
        <dbReference type="ARBA" id="ARBA00006975"/>
    </source>
</evidence>
<dbReference type="HAMAP" id="MF_00580">
    <property type="entry name" value="CH10"/>
    <property type="match status" value="1"/>
</dbReference>
<evidence type="ECO:0000313" key="8">
    <source>
        <dbReference type="Proteomes" id="UP001154282"/>
    </source>
</evidence>
<sequence length="104" mass="10944">MFNSLIFQYTSIKPLGDRVLVKIKTVEEKTGGGILLPSSAQSKPQGGEVVAVGEGKSISSKTLDISVKVGNTVLYSKYAGNDFKGTDGSNYIALRASDVMAVLS</sequence>
<dbReference type="AlphaFoldDB" id="A0AAV0JBW4"/>
<evidence type="ECO:0000256" key="6">
    <source>
        <dbReference type="RuleBase" id="RU003479"/>
    </source>
</evidence>
<protein>
    <recommendedName>
        <fullName evidence="4">20 kDa chaperonin, chloroplastic</fullName>
    </recommendedName>
    <alternativeName>
        <fullName evidence="3">Chaperonin 10</fullName>
    </alternativeName>
    <alternativeName>
        <fullName evidence="5">Protein Cpn21</fullName>
    </alternativeName>
</protein>
<dbReference type="GO" id="GO:0051087">
    <property type="term" value="F:protein-folding chaperone binding"/>
    <property type="evidence" value="ECO:0007669"/>
    <property type="project" value="TreeGrafter"/>
</dbReference>
<dbReference type="CDD" id="cd00320">
    <property type="entry name" value="cpn10"/>
    <property type="match status" value="1"/>
</dbReference>
<gene>
    <name evidence="7" type="ORF">LITE_LOCUS13205</name>
</gene>
<dbReference type="InterPro" id="IPR020818">
    <property type="entry name" value="Chaperonin_GroES"/>
</dbReference>
<proteinExistence type="inferred from homology"/>
<dbReference type="EMBL" id="CAMGYJ010000004">
    <property type="protein sequence ID" value="CAI0406440.1"/>
    <property type="molecule type" value="Genomic_DNA"/>
</dbReference>
<dbReference type="GO" id="GO:0009507">
    <property type="term" value="C:chloroplast"/>
    <property type="evidence" value="ECO:0007669"/>
    <property type="project" value="TreeGrafter"/>
</dbReference>
<evidence type="ECO:0000256" key="2">
    <source>
        <dbReference type="ARBA" id="ARBA00023186"/>
    </source>
</evidence>
<dbReference type="FunFam" id="2.30.33.40:FF:000001">
    <property type="entry name" value="10 kDa chaperonin"/>
    <property type="match status" value="1"/>
</dbReference>
<evidence type="ECO:0000256" key="5">
    <source>
        <dbReference type="ARBA" id="ARBA00079398"/>
    </source>
</evidence>
<dbReference type="InterPro" id="IPR037124">
    <property type="entry name" value="Chaperonin_GroES_sf"/>
</dbReference>
<comment type="caution">
    <text evidence="7">The sequence shown here is derived from an EMBL/GenBank/DDBJ whole genome shotgun (WGS) entry which is preliminary data.</text>
</comment>
<name>A0AAV0JBW4_9ROSI</name>
<dbReference type="GO" id="GO:0005524">
    <property type="term" value="F:ATP binding"/>
    <property type="evidence" value="ECO:0007669"/>
    <property type="project" value="InterPro"/>
</dbReference>
<dbReference type="Proteomes" id="UP001154282">
    <property type="component" value="Unassembled WGS sequence"/>
</dbReference>
<dbReference type="SUPFAM" id="SSF50129">
    <property type="entry name" value="GroES-like"/>
    <property type="match status" value="1"/>
</dbReference>
<dbReference type="GO" id="GO:0046872">
    <property type="term" value="F:metal ion binding"/>
    <property type="evidence" value="ECO:0007669"/>
    <property type="project" value="TreeGrafter"/>
</dbReference>
<dbReference type="PROSITE" id="PS00681">
    <property type="entry name" value="CHAPERONINS_CPN10"/>
    <property type="match status" value="1"/>
</dbReference>
<keyword evidence="2 6" id="KW-0143">Chaperone</keyword>
<organism evidence="7 8">
    <name type="scientific">Linum tenue</name>
    <dbReference type="NCBI Taxonomy" id="586396"/>
    <lineage>
        <taxon>Eukaryota</taxon>
        <taxon>Viridiplantae</taxon>
        <taxon>Streptophyta</taxon>
        <taxon>Embryophyta</taxon>
        <taxon>Tracheophyta</taxon>
        <taxon>Spermatophyta</taxon>
        <taxon>Magnoliopsida</taxon>
        <taxon>eudicotyledons</taxon>
        <taxon>Gunneridae</taxon>
        <taxon>Pentapetalae</taxon>
        <taxon>rosids</taxon>
        <taxon>fabids</taxon>
        <taxon>Malpighiales</taxon>
        <taxon>Linaceae</taxon>
        <taxon>Linum</taxon>
    </lineage>
</organism>
<dbReference type="PRINTS" id="PR00297">
    <property type="entry name" value="CHAPERONIN10"/>
</dbReference>
<dbReference type="GO" id="GO:0044183">
    <property type="term" value="F:protein folding chaperone"/>
    <property type="evidence" value="ECO:0007669"/>
    <property type="project" value="InterPro"/>
</dbReference>
<dbReference type="SMART" id="SM00883">
    <property type="entry name" value="Cpn10"/>
    <property type="match status" value="1"/>
</dbReference>
<dbReference type="InterPro" id="IPR011032">
    <property type="entry name" value="GroES-like_sf"/>
</dbReference>